<dbReference type="Proteomes" id="UP001054945">
    <property type="component" value="Unassembled WGS sequence"/>
</dbReference>
<name>A0AAV4UPK8_CAEEX</name>
<dbReference type="AlphaFoldDB" id="A0AAV4UPK8"/>
<evidence type="ECO:0000313" key="1">
    <source>
        <dbReference type="EMBL" id="GIY59667.1"/>
    </source>
</evidence>
<proteinExistence type="predicted"/>
<feature type="non-terminal residue" evidence="1">
    <location>
        <position position="1"/>
    </location>
</feature>
<protein>
    <submittedName>
        <fullName evidence="1">Uncharacterized protein</fullName>
    </submittedName>
</protein>
<evidence type="ECO:0000313" key="2">
    <source>
        <dbReference type="Proteomes" id="UP001054945"/>
    </source>
</evidence>
<gene>
    <name evidence="1" type="ORF">CEXT_367221</name>
</gene>
<comment type="caution">
    <text evidence="1">The sequence shown here is derived from an EMBL/GenBank/DDBJ whole genome shotgun (WGS) entry which is preliminary data.</text>
</comment>
<reference evidence="1 2" key="1">
    <citation type="submission" date="2021-06" db="EMBL/GenBank/DDBJ databases">
        <title>Caerostris extrusa draft genome.</title>
        <authorList>
            <person name="Kono N."/>
            <person name="Arakawa K."/>
        </authorList>
    </citation>
    <scope>NUCLEOTIDE SEQUENCE [LARGE SCALE GENOMIC DNA]</scope>
</reference>
<sequence length="63" mass="7011">CCNCSLLVDFGIWKSRLLSFIGSDDQQFHPCYNVSLLWTGCIGTSHAEISVVEKIPYNTANSK</sequence>
<accession>A0AAV4UPK8</accession>
<organism evidence="1 2">
    <name type="scientific">Caerostris extrusa</name>
    <name type="common">Bark spider</name>
    <name type="synonym">Caerostris bankana</name>
    <dbReference type="NCBI Taxonomy" id="172846"/>
    <lineage>
        <taxon>Eukaryota</taxon>
        <taxon>Metazoa</taxon>
        <taxon>Ecdysozoa</taxon>
        <taxon>Arthropoda</taxon>
        <taxon>Chelicerata</taxon>
        <taxon>Arachnida</taxon>
        <taxon>Araneae</taxon>
        <taxon>Araneomorphae</taxon>
        <taxon>Entelegynae</taxon>
        <taxon>Araneoidea</taxon>
        <taxon>Araneidae</taxon>
        <taxon>Caerostris</taxon>
    </lineage>
</organism>
<dbReference type="EMBL" id="BPLR01013230">
    <property type="protein sequence ID" value="GIY59667.1"/>
    <property type="molecule type" value="Genomic_DNA"/>
</dbReference>
<keyword evidence="2" id="KW-1185">Reference proteome</keyword>